<keyword evidence="1" id="KW-1133">Transmembrane helix</keyword>
<name>A0A3L6QZU1_PANMI</name>
<sequence>MASVNGCDDLHVRVVCRRLVKASASSGVEPRVLAVSNLDLIMQTMPVSMFCIYPRPSTSDFDAVVAAFEAGLPSLLAFFFLHYCRKCFWRRVKRHF</sequence>
<dbReference type="Gene3D" id="3.30.559.10">
    <property type="entry name" value="Chloramphenicol acetyltransferase-like domain"/>
    <property type="match status" value="1"/>
</dbReference>
<organism evidence="2 3">
    <name type="scientific">Panicum miliaceum</name>
    <name type="common">Proso millet</name>
    <name type="synonym">Broomcorn millet</name>
    <dbReference type="NCBI Taxonomy" id="4540"/>
    <lineage>
        <taxon>Eukaryota</taxon>
        <taxon>Viridiplantae</taxon>
        <taxon>Streptophyta</taxon>
        <taxon>Embryophyta</taxon>
        <taxon>Tracheophyta</taxon>
        <taxon>Spermatophyta</taxon>
        <taxon>Magnoliopsida</taxon>
        <taxon>Liliopsida</taxon>
        <taxon>Poales</taxon>
        <taxon>Poaceae</taxon>
        <taxon>PACMAD clade</taxon>
        <taxon>Panicoideae</taxon>
        <taxon>Panicodae</taxon>
        <taxon>Paniceae</taxon>
        <taxon>Panicinae</taxon>
        <taxon>Panicum</taxon>
        <taxon>Panicum sect. Panicum</taxon>
    </lineage>
</organism>
<dbReference type="GO" id="GO:0016747">
    <property type="term" value="F:acyltransferase activity, transferring groups other than amino-acyl groups"/>
    <property type="evidence" value="ECO:0007669"/>
    <property type="project" value="UniProtKB-ARBA"/>
</dbReference>
<feature type="transmembrane region" description="Helical" evidence="1">
    <location>
        <begin position="63"/>
        <end position="84"/>
    </location>
</feature>
<proteinExistence type="predicted"/>
<dbReference type="InterPro" id="IPR023213">
    <property type="entry name" value="CAT-like_dom_sf"/>
</dbReference>
<dbReference type="EMBL" id="PQIB02000010">
    <property type="protein sequence ID" value="RLM92732.1"/>
    <property type="molecule type" value="Genomic_DNA"/>
</dbReference>
<dbReference type="OrthoDB" id="10489888at2759"/>
<dbReference type="Proteomes" id="UP000275267">
    <property type="component" value="Unassembled WGS sequence"/>
</dbReference>
<keyword evidence="1" id="KW-0812">Transmembrane</keyword>
<comment type="caution">
    <text evidence="2">The sequence shown here is derived from an EMBL/GenBank/DDBJ whole genome shotgun (WGS) entry which is preliminary data.</text>
</comment>
<evidence type="ECO:0000313" key="2">
    <source>
        <dbReference type="EMBL" id="RLM92732.1"/>
    </source>
</evidence>
<reference evidence="3" key="1">
    <citation type="journal article" date="2019" name="Nat. Commun.">
        <title>The genome of broomcorn millet.</title>
        <authorList>
            <person name="Zou C."/>
            <person name="Miki D."/>
            <person name="Li D."/>
            <person name="Tang Q."/>
            <person name="Xiao L."/>
            <person name="Rajput S."/>
            <person name="Deng P."/>
            <person name="Jia W."/>
            <person name="Huang R."/>
            <person name="Zhang M."/>
            <person name="Sun Y."/>
            <person name="Hu J."/>
            <person name="Fu X."/>
            <person name="Schnable P.S."/>
            <person name="Li F."/>
            <person name="Zhang H."/>
            <person name="Feng B."/>
            <person name="Zhu X."/>
            <person name="Liu R."/>
            <person name="Schnable J.C."/>
            <person name="Zhu J.-K."/>
            <person name="Zhang H."/>
        </authorList>
    </citation>
    <scope>NUCLEOTIDE SEQUENCE [LARGE SCALE GENOMIC DNA]</scope>
</reference>
<protein>
    <submittedName>
        <fullName evidence="2">Uncharacterized protein</fullName>
    </submittedName>
</protein>
<dbReference type="AlphaFoldDB" id="A0A3L6QZU1"/>
<accession>A0A3L6QZU1</accession>
<keyword evidence="1" id="KW-0472">Membrane</keyword>
<evidence type="ECO:0000313" key="3">
    <source>
        <dbReference type="Proteomes" id="UP000275267"/>
    </source>
</evidence>
<evidence type="ECO:0000256" key="1">
    <source>
        <dbReference type="SAM" id="Phobius"/>
    </source>
</evidence>
<keyword evidence="3" id="KW-1185">Reference proteome</keyword>
<dbReference type="STRING" id="4540.A0A3L6QZU1"/>
<gene>
    <name evidence="2" type="ORF">C2845_PM08G09070</name>
</gene>